<evidence type="ECO:0008006" key="3">
    <source>
        <dbReference type="Google" id="ProtNLM"/>
    </source>
</evidence>
<dbReference type="Gene3D" id="3.40.50.410">
    <property type="entry name" value="von Willebrand factor, type A domain"/>
    <property type="match status" value="1"/>
</dbReference>
<evidence type="ECO:0000313" key="1">
    <source>
        <dbReference type="EMBL" id="CUA69984.1"/>
    </source>
</evidence>
<keyword evidence="2" id="KW-1185">Reference proteome</keyword>
<sequence>MQPEPEKPKDWISHATYWERTGFEDPYDPSEQTEFAKCDASCADPPAARSQYFTPRSGKQPHRRADIYQPTATFSIAPTHQGPIKLITFTSRLVSQCNNRYGAVVSALYGFLKNREAAVTNAGLRSRQDSYTFLMHDNKSEVRVQNDLTSTTEQLIDRLIPLRPVGGAGNDFGLALTMAQQTIERNWSADRAPMVVFLSDGGCSFKQKKVESLCKNCTRLGHPLAFYAICFGGDSGAASLRSMTDTADRAFRSAPMTARGAMLETDIPCKYSTAMDSIQLAATFMGISESLPRSRASVLGTGGVSARYVQVLSKVKEEVLTSR</sequence>
<dbReference type="CDD" id="cd00198">
    <property type="entry name" value="vWFA"/>
    <property type="match status" value="1"/>
</dbReference>
<protein>
    <recommendedName>
        <fullName evidence="3">VWFA domain-containing protein</fullName>
    </recommendedName>
</protein>
<accession>A0A0K6FV41</accession>
<gene>
    <name evidence="1" type="ORF">RSOLAG22IIIB_14172</name>
</gene>
<proteinExistence type="predicted"/>
<dbReference type="Proteomes" id="UP000044841">
    <property type="component" value="Unassembled WGS sequence"/>
</dbReference>
<dbReference type="InterPro" id="IPR036465">
    <property type="entry name" value="vWFA_dom_sf"/>
</dbReference>
<dbReference type="EMBL" id="CYGV01001050">
    <property type="protein sequence ID" value="CUA69984.1"/>
    <property type="molecule type" value="Genomic_DNA"/>
</dbReference>
<name>A0A0K6FV41_9AGAM</name>
<dbReference type="AlphaFoldDB" id="A0A0K6FV41"/>
<organism evidence="1 2">
    <name type="scientific">Rhizoctonia solani</name>
    <dbReference type="NCBI Taxonomy" id="456999"/>
    <lineage>
        <taxon>Eukaryota</taxon>
        <taxon>Fungi</taxon>
        <taxon>Dikarya</taxon>
        <taxon>Basidiomycota</taxon>
        <taxon>Agaricomycotina</taxon>
        <taxon>Agaricomycetes</taxon>
        <taxon>Cantharellales</taxon>
        <taxon>Ceratobasidiaceae</taxon>
        <taxon>Rhizoctonia</taxon>
    </lineage>
</organism>
<dbReference type="SUPFAM" id="SSF53300">
    <property type="entry name" value="vWA-like"/>
    <property type="match status" value="1"/>
</dbReference>
<evidence type="ECO:0000313" key="2">
    <source>
        <dbReference type="Proteomes" id="UP000044841"/>
    </source>
</evidence>
<reference evidence="1 2" key="1">
    <citation type="submission" date="2015-07" db="EMBL/GenBank/DDBJ databases">
        <authorList>
            <person name="Noorani M."/>
        </authorList>
    </citation>
    <scope>NUCLEOTIDE SEQUENCE [LARGE SCALE GENOMIC DNA]</scope>
    <source>
        <strain evidence="1">BBA 69670</strain>
    </source>
</reference>